<evidence type="ECO:0000313" key="14">
    <source>
        <dbReference type="Proteomes" id="UP000186455"/>
    </source>
</evidence>
<evidence type="ECO:0000256" key="11">
    <source>
        <dbReference type="SAM" id="Phobius"/>
    </source>
</evidence>
<feature type="transmembrane region" description="Helical" evidence="11">
    <location>
        <begin position="59"/>
        <end position="79"/>
    </location>
</feature>
<evidence type="ECO:0000256" key="9">
    <source>
        <dbReference type="ARBA" id="ARBA00023136"/>
    </source>
</evidence>
<feature type="transmembrane region" description="Helical" evidence="11">
    <location>
        <begin position="123"/>
        <end position="143"/>
    </location>
</feature>
<dbReference type="PANTHER" id="PTHR10027">
    <property type="entry name" value="CALCIUM-ACTIVATED POTASSIUM CHANNEL ALPHA CHAIN"/>
    <property type="match status" value="1"/>
</dbReference>
<evidence type="ECO:0000256" key="5">
    <source>
        <dbReference type="ARBA" id="ARBA00022826"/>
    </source>
</evidence>
<dbReference type="SUPFAM" id="SSF81324">
    <property type="entry name" value="Voltage-gated potassium channels"/>
    <property type="match status" value="1"/>
</dbReference>
<dbReference type="Gene3D" id="1.10.287.70">
    <property type="match status" value="1"/>
</dbReference>
<sequence length="165" mass="17945">MAGTVTILVSLYFLLPNTAFGPDHPAVSWLAFIAALVLIATLLLRHIRDVLMEREGTHPAFAIVVLMCMTVLVFATAYLALARSPGEFEGGLYTRVDSLYFTVVTLATVGFGDITAHGQASRVVVIVQILYTFVFLTASATAVSTRLRSQLRNRSGANRAGRQER</sequence>
<organism evidence="13 14">
    <name type="scientific">Streptomyces uncialis</name>
    <dbReference type="NCBI Taxonomy" id="1048205"/>
    <lineage>
        <taxon>Bacteria</taxon>
        <taxon>Bacillati</taxon>
        <taxon>Actinomycetota</taxon>
        <taxon>Actinomycetes</taxon>
        <taxon>Kitasatosporales</taxon>
        <taxon>Streptomycetaceae</taxon>
        <taxon>Streptomyces</taxon>
    </lineage>
</organism>
<keyword evidence="5" id="KW-0631">Potassium channel</keyword>
<evidence type="ECO:0000256" key="10">
    <source>
        <dbReference type="ARBA" id="ARBA00023303"/>
    </source>
</evidence>
<protein>
    <submittedName>
        <fullName evidence="13">Membrane protein</fullName>
    </submittedName>
</protein>
<dbReference type="STRING" id="1048205.AB852_13485"/>
<evidence type="ECO:0000256" key="8">
    <source>
        <dbReference type="ARBA" id="ARBA00023065"/>
    </source>
</evidence>
<keyword evidence="4 11" id="KW-0812">Transmembrane</keyword>
<dbReference type="InterPro" id="IPR047871">
    <property type="entry name" value="K_chnl_Slo-like"/>
</dbReference>
<comment type="caution">
    <text evidence="13">The sequence shown here is derived from an EMBL/GenBank/DDBJ whole genome shotgun (WGS) entry which is preliminary data.</text>
</comment>
<keyword evidence="3" id="KW-0633">Potassium transport</keyword>
<accession>A0A1Q4VBW9</accession>
<dbReference type="Proteomes" id="UP000186455">
    <property type="component" value="Unassembled WGS sequence"/>
</dbReference>
<comment type="subcellular location">
    <subcellularLocation>
        <location evidence="1">Membrane</location>
        <topology evidence="1">Multi-pass membrane protein</topology>
    </subcellularLocation>
</comment>
<proteinExistence type="predicted"/>
<dbReference type="EMBL" id="LFBV01000002">
    <property type="protein sequence ID" value="OKH95316.1"/>
    <property type="molecule type" value="Genomic_DNA"/>
</dbReference>
<keyword evidence="7 11" id="KW-1133">Transmembrane helix</keyword>
<name>A0A1Q4VBW9_9ACTN</name>
<reference evidence="13 14" key="1">
    <citation type="submission" date="2015-06" db="EMBL/GenBank/DDBJ databases">
        <title>Cloning and characterization of the uncialamcin biosynthetic gene cluster.</title>
        <authorList>
            <person name="Yan X."/>
            <person name="Huang T."/>
            <person name="Ge H."/>
            <person name="Shen B."/>
        </authorList>
    </citation>
    <scope>NUCLEOTIDE SEQUENCE [LARGE SCALE GENOMIC DNA]</scope>
    <source>
        <strain evidence="13 14">DCA2648</strain>
    </source>
</reference>
<evidence type="ECO:0000256" key="4">
    <source>
        <dbReference type="ARBA" id="ARBA00022692"/>
    </source>
</evidence>
<keyword evidence="14" id="KW-1185">Reference proteome</keyword>
<feature type="transmembrane region" description="Helical" evidence="11">
    <location>
        <begin position="29"/>
        <end position="47"/>
    </location>
</feature>
<evidence type="ECO:0000256" key="6">
    <source>
        <dbReference type="ARBA" id="ARBA00022958"/>
    </source>
</evidence>
<evidence type="ECO:0000256" key="3">
    <source>
        <dbReference type="ARBA" id="ARBA00022538"/>
    </source>
</evidence>
<evidence type="ECO:0000256" key="1">
    <source>
        <dbReference type="ARBA" id="ARBA00004141"/>
    </source>
</evidence>
<evidence type="ECO:0000256" key="2">
    <source>
        <dbReference type="ARBA" id="ARBA00022448"/>
    </source>
</evidence>
<keyword evidence="6" id="KW-0630">Potassium</keyword>
<keyword evidence="9 11" id="KW-0472">Membrane</keyword>
<dbReference type="PANTHER" id="PTHR10027:SF10">
    <property type="entry name" value="SLOWPOKE 2, ISOFORM D"/>
    <property type="match status" value="1"/>
</dbReference>
<keyword evidence="8" id="KW-0406">Ion transport</keyword>
<evidence type="ECO:0000313" key="13">
    <source>
        <dbReference type="EMBL" id="OKH95316.1"/>
    </source>
</evidence>
<gene>
    <name evidence="13" type="ORF">AB852_13485</name>
</gene>
<dbReference type="GO" id="GO:0005267">
    <property type="term" value="F:potassium channel activity"/>
    <property type="evidence" value="ECO:0007669"/>
    <property type="project" value="UniProtKB-KW"/>
</dbReference>
<evidence type="ECO:0000256" key="7">
    <source>
        <dbReference type="ARBA" id="ARBA00022989"/>
    </source>
</evidence>
<evidence type="ECO:0000259" key="12">
    <source>
        <dbReference type="Pfam" id="PF07885"/>
    </source>
</evidence>
<dbReference type="InterPro" id="IPR013099">
    <property type="entry name" value="K_chnl_dom"/>
</dbReference>
<keyword evidence="10" id="KW-0407">Ion channel</keyword>
<keyword evidence="2" id="KW-0813">Transport</keyword>
<dbReference type="AlphaFoldDB" id="A0A1Q4VBW9"/>
<dbReference type="Pfam" id="PF07885">
    <property type="entry name" value="Ion_trans_2"/>
    <property type="match status" value="1"/>
</dbReference>
<feature type="domain" description="Potassium channel" evidence="12">
    <location>
        <begin position="67"/>
        <end position="147"/>
    </location>
</feature>
<dbReference type="GO" id="GO:0016020">
    <property type="term" value="C:membrane"/>
    <property type="evidence" value="ECO:0007669"/>
    <property type="project" value="UniProtKB-SubCell"/>
</dbReference>